<keyword evidence="1" id="KW-1133">Transmembrane helix</keyword>
<feature type="transmembrane region" description="Helical" evidence="1">
    <location>
        <begin position="12"/>
        <end position="35"/>
    </location>
</feature>
<sequence>MSALAVSNANSIPSATLAQFLFNMAFPLEPIIVYCRRWPALSRRQHSSGAYAARVKFGMALFRGALAASIRLLPSDAT</sequence>
<evidence type="ECO:0000313" key="2">
    <source>
        <dbReference type="EMBL" id="MBM0107393.1"/>
    </source>
</evidence>
<dbReference type="EMBL" id="JAEVLS010000005">
    <property type="protein sequence ID" value="MBM0107393.1"/>
    <property type="molecule type" value="Genomic_DNA"/>
</dbReference>
<evidence type="ECO:0000256" key="1">
    <source>
        <dbReference type="SAM" id="Phobius"/>
    </source>
</evidence>
<reference evidence="2 3" key="1">
    <citation type="journal article" date="2021" name="Int. J. Syst. Evol. Microbiol.">
        <title>Steroidobacter gossypii sp. nov., isolated from soil of cotton cropping field.</title>
        <authorList>
            <person name="Huang R."/>
            <person name="Yang S."/>
            <person name="Zhen C."/>
            <person name="Liu W."/>
        </authorList>
    </citation>
    <scope>NUCLEOTIDE SEQUENCE [LARGE SCALE GENOMIC DNA]</scope>
    <source>
        <strain evidence="2 3">S1-65</strain>
    </source>
</reference>
<accession>A0ABS1X2D3</accession>
<evidence type="ECO:0000313" key="3">
    <source>
        <dbReference type="Proteomes" id="UP000661077"/>
    </source>
</evidence>
<protein>
    <submittedName>
        <fullName evidence="2">Uncharacterized protein</fullName>
    </submittedName>
</protein>
<proteinExistence type="predicted"/>
<keyword evidence="1" id="KW-0812">Transmembrane</keyword>
<organism evidence="2 3">
    <name type="scientific">Steroidobacter gossypii</name>
    <dbReference type="NCBI Taxonomy" id="2805490"/>
    <lineage>
        <taxon>Bacteria</taxon>
        <taxon>Pseudomonadati</taxon>
        <taxon>Pseudomonadota</taxon>
        <taxon>Gammaproteobacteria</taxon>
        <taxon>Steroidobacterales</taxon>
        <taxon>Steroidobacteraceae</taxon>
        <taxon>Steroidobacter</taxon>
    </lineage>
</organism>
<keyword evidence="3" id="KW-1185">Reference proteome</keyword>
<dbReference type="Proteomes" id="UP000661077">
    <property type="component" value="Unassembled WGS sequence"/>
</dbReference>
<name>A0ABS1X2D3_9GAMM</name>
<comment type="caution">
    <text evidence="2">The sequence shown here is derived from an EMBL/GenBank/DDBJ whole genome shotgun (WGS) entry which is preliminary data.</text>
</comment>
<keyword evidence="1" id="KW-0472">Membrane</keyword>
<dbReference type="RefSeq" id="WP_203169505.1">
    <property type="nucleotide sequence ID" value="NZ_JAEVLS010000005.1"/>
</dbReference>
<gene>
    <name evidence="2" type="ORF">JM946_21855</name>
</gene>